<accession>A0A6J7IUT6</accession>
<dbReference type="PANTHER" id="PTHR30619:SF1">
    <property type="entry name" value="RECOMBINATION PROTEIN 2"/>
    <property type="match status" value="1"/>
</dbReference>
<proteinExistence type="predicted"/>
<dbReference type="InterPro" id="IPR036866">
    <property type="entry name" value="RibonucZ/Hydroxyglut_hydro"/>
</dbReference>
<evidence type="ECO:0000313" key="1">
    <source>
        <dbReference type="EMBL" id="CAB4934007.1"/>
    </source>
</evidence>
<dbReference type="AlphaFoldDB" id="A0A6J7IUT6"/>
<dbReference type="EMBL" id="CAFBMR010000175">
    <property type="protein sequence ID" value="CAB4934007.1"/>
    <property type="molecule type" value="Genomic_DNA"/>
</dbReference>
<organism evidence="1">
    <name type="scientific">freshwater metagenome</name>
    <dbReference type="NCBI Taxonomy" id="449393"/>
    <lineage>
        <taxon>unclassified sequences</taxon>
        <taxon>metagenomes</taxon>
        <taxon>ecological metagenomes</taxon>
    </lineage>
</organism>
<name>A0A6J7IUT6_9ZZZZ</name>
<protein>
    <submittedName>
        <fullName evidence="1">Unannotated protein</fullName>
    </submittedName>
</protein>
<dbReference type="InterPro" id="IPR052159">
    <property type="entry name" value="Competence_DNA_uptake"/>
</dbReference>
<dbReference type="Gene3D" id="3.60.15.10">
    <property type="entry name" value="Ribonuclease Z/Hydroxyacylglutathione hydrolase-like"/>
    <property type="match status" value="1"/>
</dbReference>
<sequence>MWPARVIRDGSVPNNSSVVLVVETYGLRLLLTGDVESAAQVAVRSAIGGATIDVVKVPHHGSRMAEETFPAAVNPKVALVSVGRDNDYGHPAPGTMALWEATGATIGRTDLDGDLAVLGDLSLVRRGVIGE</sequence>
<reference evidence="1" key="1">
    <citation type="submission" date="2020-05" db="EMBL/GenBank/DDBJ databases">
        <authorList>
            <person name="Chiriac C."/>
            <person name="Salcher M."/>
            <person name="Ghai R."/>
            <person name="Kavagutti S V."/>
        </authorList>
    </citation>
    <scope>NUCLEOTIDE SEQUENCE</scope>
</reference>
<dbReference type="PANTHER" id="PTHR30619">
    <property type="entry name" value="DNA INTERNALIZATION/COMPETENCE PROTEIN COMEC/REC2"/>
    <property type="match status" value="1"/>
</dbReference>
<gene>
    <name evidence="1" type="ORF">UFOPK3610_02090</name>
</gene>
<dbReference type="SUPFAM" id="SSF56281">
    <property type="entry name" value="Metallo-hydrolase/oxidoreductase"/>
    <property type="match status" value="1"/>
</dbReference>